<feature type="domain" description="HTH arsR-type" evidence="2">
    <location>
        <begin position="7"/>
        <end position="98"/>
    </location>
</feature>
<dbReference type="InterPro" id="IPR036388">
    <property type="entry name" value="WH-like_DNA-bd_sf"/>
</dbReference>
<sequence length="197" mass="21860">MASTDPRALRALAHPLRLDLIELLAVRGRATAAACARELGHSQASCSFHLRQLAKYGFVEEAPPGPDRRERHWRLTDLRQRWSSDDPAAAELEKVFIEREAGRLLDWVDHHGTEPAEWRDAASLGGMSLPLTAAELADVNRRLREVLEPYVERLTDPATRPPGSRLVRMLLAATPLSIRLDPDSATDTAPPPEETPS</sequence>
<dbReference type="SUPFAM" id="SSF46785">
    <property type="entry name" value="Winged helix' DNA-binding domain"/>
    <property type="match status" value="1"/>
</dbReference>
<keyword evidence="4" id="KW-1185">Reference proteome</keyword>
<dbReference type="RefSeq" id="WP_147140448.1">
    <property type="nucleotide sequence ID" value="NZ_BAABIJ010000002.1"/>
</dbReference>
<dbReference type="InterPro" id="IPR036390">
    <property type="entry name" value="WH_DNA-bd_sf"/>
</dbReference>
<dbReference type="InterPro" id="IPR001845">
    <property type="entry name" value="HTH_ArsR_DNA-bd_dom"/>
</dbReference>
<reference evidence="3 4" key="1">
    <citation type="journal article" date="2013" name="Stand. Genomic Sci.">
        <title>Genomic Encyclopedia of Type Strains, Phase I: The one thousand microbial genomes (KMG-I) project.</title>
        <authorList>
            <person name="Kyrpides N.C."/>
            <person name="Woyke T."/>
            <person name="Eisen J.A."/>
            <person name="Garrity G."/>
            <person name="Lilburn T.G."/>
            <person name="Beck B.J."/>
            <person name="Whitman W.B."/>
            <person name="Hugenholtz P."/>
            <person name="Klenk H.P."/>
        </authorList>
    </citation>
    <scope>NUCLEOTIDE SEQUENCE [LARGE SCALE GENOMIC DNA]</scope>
    <source>
        <strain evidence="3 4">DSM 45044</strain>
    </source>
</reference>
<dbReference type="EMBL" id="VLLL01000006">
    <property type="protein sequence ID" value="TWJ12944.1"/>
    <property type="molecule type" value="Genomic_DNA"/>
</dbReference>
<dbReference type="GO" id="GO:0003700">
    <property type="term" value="F:DNA-binding transcription factor activity"/>
    <property type="evidence" value="ECO:0007669"/>
    <property type="project" value="InterPro"/>
</dbReference>
<dbReference type="Pfam" id="PF12840">
    <property type="entry name" value="HTH_20"/>
    <property type="match status" value="1"/>
</dbReference>
<dbReference type="Proteomes" id="UP000321617">
    <property type="component" value="Unassembled WGS sequence"/>
</dbReference>
<dbReference type="InterPro" id="IPR011991">
    <property type="entry name" value="ArsR-like_HTH"/>
</dbReference>
<evidence type="ECO:0000313" key="4">
    <source>
        <dbReference type="Proteomes" id="UP000321617"/>
    </source>
</evidence>
<dbReference type="CDD" id="cd00090">
    <property type="entry name" value="HTH_ARSR"/>
    <property type="match status" value="1"/>
</dbReference>
<dbReference type="Gene3D" id="1.10.10.10">
    <property type="entry name" value="Winged helix-like DNA-binding domain superfamily/Winged helix DNA-binding domain"/>
    <property type="match status" value="1"/>
</dbReference>
<accession>A0A562V4X7</accession>
<comment type="caution">
    <text evidence="3">The sequence shown here is derived from an EMBL/GenBank/DDBJ whole genome shotgun (WGS) entry which is preliminary data.</text>
</comment>
<dbReference type="OrthoDB" id="7945987at2"/>
<organism evidence="3 4">
    <name type="scientific">Stackebrandtia albiflava</name>
    <dbReference type="NCBI Taxonomy" id="406432"/>
    <lineage>
        <taxon>Bacteria</taxon>
        <taxon>Bacillati</taxon>
        <taxon>Actinomycetota</taxon>
        <taxon>Actinomycetes</taxon>
        <taxon>Glycomycetales</taxon>
        <taxon>Glycomycetaceae</taxon>
        <taxon>Stackebrandtia</taxon>
    </lineage>
</organism>
<feature type="region of interest" description="Disordered" evidence="1">
    <location>
        <begin position="178"/>
        <end position="197"/>
    </location>
</feature>
<dbReference type="AlphaFoldDB" id="A0A562V4X7"/>
<proteinExistence type="predicted"/>
<protein>
    <submittedName>
        <fullName evidence="3">Helix-turn-helix protein</fullName>
    </submittedName>
</protein>
<name>A0A562V4X7_9ACTN</name>
<evidence type="ECO:0000259" key="2">
    <source>
        <dbReference type="SMART" id="SM00418"/>
    </source>
</evidence>
<dbReference type="SMART" id="SM00418">
    <property type="entry name" value="HTH_ARSR"/>
    <property type="match status" value="1"/>
</dbReference>
<gene>
    <name evidence="3" type="ORF">LX16_3711</name>
</gene>
<evidence type="ECO:0000313" key="3">
    <source>
        <dbReference type="EMBL" id="TWJ12944.1"/>
    </source>
</evidence>
<evidence type="ECO:0000256" key="1">
    <source>
        <dbReference type="SAM" id="MobiDB-lite"/>
    </source>
</evidence>